<evidence type="ECO:0000313" key="5">
    <source>
        <dbReference type="Proteomes" id="UP000825729"/>
    </source>
</evidence>
<gene>
    <name evidence="4" type="ORF">H6P81_009969</name>
</gene>
<dbReference type="AlphaFoldDB" id="A0AAV7EMY8"/>
<protein>
    <submittedName>
        <fullName evidence="4">Uncharacterized protein</fullName>
    </submittedName>
</protein>
<accession>A0AAV7EMY8</accession>
<evidence type="ECO:0000256" key="1">
    <source>
        <dbReference type="SAM" id="MobiDB-lite"/>
    </source>
</evidence>
<dbReference type="EMBL" id="JAINDJ010000004">
    <property type="protein sequence ID" value="KAG9450004.1"/>
    <property type="molecule type" value="Genomic_DNA"/>
</dbReference>
<organism evidence="4 5">
    <name type="scientific">Aristolochia fimbriata</name>
    <name type="common">White veined hardy Dutchman's pipe vine</name>
    <dbReference type="NCBI Taxonomy" id="158543"/>
    <lineage>
        <taxon>Eukaryota</taxon>
        <taxon>Viridiplantae</taxon>
        <taxon>Streptophyta</taxon>
        <taxon>Embryophyta</taxon>
        <taxon>Tracheophyta</taxon>
        <taxon>Spermatophyta</taxon>
        <taxon>Magnoliopsida</taxon>
        <taxon>Magnoliidae</taxon>
        <taxon>Piperales</taxon>
        <taxon>Aristolochiaceae</taxon>
        <taxon>Aristolochia</taxon>
    </lineage>
</organism>
<keyword evidence="5" id="KW-1185">Reference proteome</keyword>
<dbReference type="PANTHER" id="PTHR31928">
    <property type="entry name" value="EXPRESSED PROTEIN"/>
    <property type="match status" value="1"/>
</dbReference>
<dbReference type="InterPro" id="IPR048297">
    <property type="entry name" value="DUF936_dom_pln"/>
</dbReference>
<dbReference type="InterPro" id="IPR010341">
    <property type="entry name" value="DUF936_pln"/>
</dbReference>
<feature type="region of interest" description="Disordered" evidence="1">
    <location>
        <begin position="288"/>
        <end position="327"/>
    </location>
</feature>
<sequence>MAALAPGILLKLIDGMNTGIKATGEHRNALLQVTDIVPVDLDEKDLWPKHGFYIKISDSSHSIYASLPFEHDHLVLTNKIQLGQFIYVDRLQPGSPVPVIQGAKPLPGRHPLVGTPEPITRFKSNGEKLDNSKLPFHRRASWATDLNAVDGIASPLAVKAIPFDFEQSTPVKERSSSMRMRTIPCSPLIGGRVTKGGISSGMDSRCSVNGLLPTMGEPRGESPIAVRKSCIAPSSASKILRSKSVSERDQRVPSTPINTSEKKSTTPPPRLRNARVGVSFNLSRDETSTALPIANQRLRSQAEKSSSRSTGAEATTGNPTAKSGSAKVKALPGKLSVVGKEILQQRETTQKIAVQALREATASETLVRLLKTFTELSKCANIEDPAACFDQFLGFHQDVVQAVTDMESIQAATSIACQSPMEKSENDSSILQEIEQNSVKQNMHSGLNTSKRRSALSKSVSVAIDKQRQIENPRVSDENKNNGSSTFSNSIKLAKEVEVVAGSWFMEFLEETLEAGLKKKKKGSTAGDPRKMSTCCPQSLILKVINWVEVEQNDPSKRPPHPRASHVARKLRIKVKNP</sequence>
<proteinExistence type="predicted"/>
<evidence type="ECO:0000259" key="3">
    <source>
        <dbReference type="Pfam" id="PF21647"/>
    </source>
</evidence>
<reference evidence="4 5" key="1">
    <citation type="submission" date="2021-07" db="EMBL/GenBank/DDBJ databases">
        <title>The Aristolochia fimbriata genome: insights into angiosperm evolution, floral development and chemical biosynthesis.</title>
        <authorList>
            <person name="Jiao Y."/>
        </authorList>
    </citation>
    <scope>NUCLEOTIDE SEQUENCE [LARGE SCALE GENOMIC DNA]</scope>
    <source>
        <strain evidence="4">IBCAS-2021</strain>
        <tissue evidence="4">Leaf</tissue>
    </source>
</reference>
<dbReference type="PANTHER" id="PTHR31928:SF6">
    <property type="entry name" value="DUF936 DOMAIN-CONTAINING PROTEIN"/>
    <property type="match status" value="1"/>
</dbReference>
<feature type="region of interest" description="Disordered" evidence="1">
    <location>
        <begin position="467"/>
        <end position="487"/>
    </location>
</feature>
<comment type="caution">
    <text evidence="4">The sequence shown here is derived from an EMBL/GenBank/DDBJ whole genome shotgun (WGS) entry which is preliminary data.</text>
</comment>
<feature type="compositionally biased region" description="Polar residues" evidence="1">
    <location>
        <begin position="307"/>
        <end position="323"/>
    </location>
</feature>
<feature type="compositionally biased region" description="Basic and acidic residues" evidence="1">
    <location>
        <begin position="467"/>
        <end position="480"/>
    </location>
</feature>
<feature type="region of interest" description="Disordered" evidence="1">
    <location>
        <begin position="552"/>
        <end position="578"/>
    </location>
</feature>
<feature type="domain" description="DUF936" evidence="2">
    <location>
        <begin position="4"/>
        <end position="120"/>
    </location>
</feature>
<dbReference type="Pfam" id="PF21647">
    <property type="entry name" value="DUF6857"/>
    <property type="match status" value="1"/>
</dbReference>
<evidence type="ECO:0000259" key="2">
    <source>
        <dbReference type="Pfam" id="PF06075"/>
    </source>
</evidence>
<dbReference type="Proteomes" id="UP000825729">
    <property type="component" value="Unassembled WGS sequence"/>
</dbReference>
<feature type="domain" description="DUF6857" evidence="3">
    <location>
        <begin position="323"/>
        <end position="449"/>
    </location>
</feature>
<name>A0AAV7EMY8_ARIFI</name>
<evidence type="ECO:0000313" key="4">
    <source>
        <dbReference type="EMBL" id="KAG9450004.1"/>
    </source>
</evidence>
<feature type="compositionally biased region" description="Basic residues" evidence="1">
    <location>
        <begin position="558"/>
        <end position="578"/>
    </location>
</feature>
<feature type="region of interest" description="Disordered" evidence="1">
    <location>
        <begin position="237"/>
        <end position="274"/>
    </location>
</feature>
<dbReference type="InterPro" id="IPR049172">
    <property type="entry name" value="DUF6857_pln"/>
</dbReference>
<dbReference type="Pfam" id="PF06075">
    <property type="entry name" value="DUF936"/>
    <property type="match status" value="1"/>
</dbReference>